<dbReference type="SUPFAM" id="SSF54001">
    <property type="entry name" value="Cysteine proteinases"/>
    <property type="match status" value="1"/>
</dbReference>
<feature type="region of interest" description="Disordered" evidence="1">
    <location>
        <begin position="1"/>
        <end position="22"/>
    </location>
</feature>
<dbReference type="Proteomes" id="UP000820669">
    <property type="component" value="Unassembled WGS sequence"/>
</dbReference>
<dbReference type="Pfam" id="PF01841">
    <property type="entry name" value="Transglut_core"/>
    <property type="match status" value="1"/>
</dbReference>
<dbReference type="PANTHER" id="PTHR33490">
    <property type="entry name" value="BLR5614 PROTEIN-RELATED"/>
    <property type="match status" value="1"/>
</dbReference>
<feature type="compositionally biased region" description="Low complexity" evidence="1">
    <location>
        <begin position="1"/>
        <end position="16"/>
    </location>
</feature>
<evidence type="ECO:0000259" key="2">
    <source>
        <dbReference type="Pfam" id="PF01841"/>
    </source>
</evidence>
<evidence type="ECO:0000256" key="1">
    <source>
        <dbReference type="SAM" id="MobiDB-lite"/>
    </source>
</evidence>
<accession>A0ABX1S5Z9</accession>
<dbReference type="PANTHER" id="PTHR33490:SF3">
    <property type="entry name" value="CONSERVED INTEGRAL MEMBRANE PROTEIN"/>
    <property type="match status" value="1"/>
</dbReference>
<organism evidence="3 4">
    <name type="scientific">Pseudonocardia acidicola</name>
    <dbReference type="NCBI Taxonomy" id="2724939"/>
    <lineage>
        <taxon>Bacteria</taxon>
        <taxon>Bacillati</taxon>
        <taxon>Actinomycetota</taxon>
        <taxon>Actinomycetes</taxon>
        <taxon>Pseudonocardiales</taxon>
        <taxon>Pseudonocardiaceae</taxon>
        <taxon>Pseudonocardia</taxon>
    </lineage>
</organism>
<keyword evidence="4" id="KW-1185">Reference proteome</keyword>
<name>A0ABX1S5Z9_9PSEU</name>
<reference evidence="3 4" key="1">
    <citation type="submission" date="2020-04" db="EMBL/GenBank/DDBJ databases">
        <authorList>
            <person name="Klaysubun C."/>
            <person name="Duangmal K."/>
            <person name="Lipun K."/>
        </authorList>
    </citation>
    <scope>NUCLEOTIDE SEQUENCE [LARGE SCALE GENOMIC DNA]</scope>
    <source>
        <strain evidence="3 4">K10HN5</strain>
    </source>
</reference>
<dbReference type="EMBL" id="JAAXLA010000001">
    <property type="protein sequence ID" value="NMH95883.1"/>
    <property type="molecule type" value="Genomic_DNA"/>
</dbReference>
<proteinExistence type="predicted"/>
<dbReference type="InterPro" id="IPR002931">
    <property type="entry name" value="Transglutaminase-like"/>
</dbReference>
<dbReference type="Gene3D" id="3.10.620.30">
    <property type="match status" value="1"/>
</dbReference>
<feature type="domain" description="Transglutaminase-like" evidence="2">
    <location>
        <begin position="34"/>
        <end position="151"/>
    </location>
</feature>
<gene>
    <name evidence="3" type="ORF">HF526_00860</name>
</gene>
<dbReference type="InterPro" id="IPR038765">
    <property type="entry name" value="Papain-like_cys_pep_sf"/>
</dbReference>
<sequence length="238" mass="26221">MSSQGSSQGPQRSAGSEYLAPGRFVDSDSPEVQTFARRVVGGETDPIAMAVRLFEAVRDEIWYDPFGLSTDPAAYRASAVATSRSNWCVPKAVLLTAAARAVGIPARLGFADVRNHLNTQRLRERMGGADLFVYHGYTDMLLDDRWVKATPAFNAELCARFGVDPIAFDGRSDALMHEYAGGGEKYMEYVNDRGVHTDLPLDEIFATFREYYGEAMFGADRREPAPTDTDAFTAPTRI</sequence>
<evidence type="ECO:0000313" key="4">
    <source>
        <dbReference type="Proteomes" id="UP000820669"/>
    </source>
</evidence>
<comment type="caution">
    <text evidence="3">The sequence shown here is derived from an EMBL/GenBank/DDBJ whole genome shotgun (WGS) entry which is preliminary data.</text>
</comment>
<protein>
    <submittedName>
        <fullName evidence="3">Transglutaminase family protein</fullName>
    </submittedName>
</protein>
<evidence type="ECO:0000313" key="3">
    <source>
        <dbReference type="EMBL" id="NMH95883.1"/>
    </source>
</evidence>
<dbReference type="RefSeq" id="WP_169379245.1">
    <property type="nucleotide sequence ID" value="NZ_JAAXLA010000001.1"/>
</dbReference>